<evidence type="ECO:0000256" key="5">
    <source>
        <dbReference type="ARBA" id="ARBA00022660"/>
    </source>
</evidence>
<evidence type="ECO:0000259" key="11">
    <source>
        <dbReference type="PROSITE" id="PS50855"/>
    </source>
</evidence>
<keyword evidence="10" id="KW-1133">Transmembrane helix</keyword>
<dbReference type="AlphaFoldDB" id="A0A914NSS1"/>
<evidence type="ECO:0000256" key="1">
    <source>
        <dbReference type="ARBA" id="ARBA00001971"/>
    </source>
</evidence>
<proteinExistence type="inferred from homology"/>
<feature type="domain" description="Cytochrome oxidase subunit I profile" evidence="11">
    <location>
        <begin position="1"/>
        <end position="104"/>
    </location>
</feature>
<dbReference type="EC" id="7.1.1.9" evidence="9"/>
<dbReference type="SUPFAM" id="SSF81442">
    <property type="entry name" value="Cytochrome c oxidase subunit I-like"/>
    <property type="match status" value="1"/>
</dbReference>
<keyword evidence="6" id="KW-1278">Translocase</keyword>
<dbReference type="GO" id="GO:0020037">
    <property type="term" value="F:heme binding"/>
    <property type="evidence" value="ECO:0007669"/>
    <property type="project" value="InterPro"/>
</dbReference>
<dbReference type="PANTHER" id="PTHR10422:SF18">
    <property type="entry name" value="CYTOCHROME C OXIDASE SUBUNIT 1"/>
    <property type="match status" value="1"/>
</dbReference>
<dbReference type="PRINTS" id="PR01165">
    <property type="entry name" value="CYCOXIDASEI"/>
</dbReference>
<keyword evidence="9" id="KW-0999">Mitochondrion inner membrane</keyword>
<dbReference type="Gene3D" id="1.20.210.10">
    <property type="entry name" value="Cytochrome c oxidase-like, subunit I domain"/>
    <property type="match status" value="2"/>
</dbReference>
<keyword evidence="9" id="KW-0186">Copper</keyword>
<keyword evidence="12" id="KW-1185">Reference proteome</keyword>
<dbReference type="GO" id="GO:0004129">
    <property type="term" value="F:cytochrome-c oxidase activity"/>
    <property type="evidence" value="ECO:0007669"/>
    <property type="project" value="UniProtKB-EC"/>
</dbReference>
<organism evidence="12 13">
    <name type="scientific">Meloidogyne incognita</name>
    <name type="common">Southern root-knot nematode worm</name>
    <name type="synonym">Oxyuris incognita</name>
    <dbReference type="NCBI Taxonomy" id="6306"/>
    <lineage>
        <taxon>Eukaryota</taxon>
        <taxon>Metazoa</taxon>
        <taxon>Ecdysozoa</taxon>
        <taxon>Nematoda</taxon>
        <taxon>Chromadorea</taxon>
        <taxon>Rhabditida</taxon>
        <taxon>Tylenchina</taxon>
        <taxon>Tylenchomorpha</taxon>
        <taxon>Tylenchoidea</taxon>
        <taxon>Meloidogynidae</taxon>
        <taxon>Meloidogyninae</taxon>
        <taxon>Meloidogyne</taxon>
        <taxon>Meloidogyne incognita group</taxon>
    </lineage>
</organism>
<evidence type="ECO:0000256" key="2">
    <source>
        <dbReference type="ARBA" id="ARBA00004673"/>
    </source>
</evidence>
<evidence type="ECO:0000313" key="13">
    <source>
        <dbReference type="WBParaSite" id="Minc3s09173g42990"/>
    </source>
</evidence>
<dbReference type="GO" id="GO:0046872">
    <property type="term" value="F:metal ion binding"/>
    <property type="evidence" value="ECO:0007669"/>
    <property type="project" value="UniProtKB-KW"/>
</dbReference>
<accession>A0A914NSS1</accession>
<evidence type="ECO:0000256" key="10">
    <source>
        <dbReference type="SAM" id="Phobius"/>
    </source>
</evidence>
<comment type="function">
    <text evidence="9">Component of the cytochrome c oxidase, the last enzyme in the mitochondrial electron transport chain which drives oxidative phosphorylation. The respiratory chain contains 3 multisubunit complexes succinate dehydrogenase (complex II, CII), ubiquinol-cytochrome c oxidoreductase (cytochrome b-c1 complex, complex III, CIII) and cytochrome c oxidase (complex IV, CIV), that cooperate to transfer electrons derived from NADH and succinate to molecular oxygen, creating an electrochemical gradient over the inner membrane that drives transmembrane transport and the ATP synthase. Cytochrome c oxidase is the component of the respiratory chain that catalyzes the reduction of oxygen to water. Electrons originating from reduced cytochrome c in the intermembrane space (IMS) are transferred via the dinuclear copper A center (CU(A)) of subunit 2 and heme A of subunit 1 to the active site in subunit 1, a binuclear center (BNC) formed by heme A3 and copper B (CU(B)). The BNC reduces molecular oxygen to 2 water molecules using 4 electrons from cytochrome c in the IMS and 4 protons from the mitochondrial matrix.</text>
</comment>
<comment type="subcellular location">
    <subcellularLocation>
        <location evidence="9">Mitochondrion inner membrane</location>
        <topology evidence="9">Multi-pass membrane protein</topology>
    </subcellularLocation>
</comment>
<protein>
    <recommendedName>
        <fullName evidence="4 9">Cytochrome c oxidase subunit 1</fullName>
        <ecNumber evidence="9">7.1.1.9</ecNumber>
    </recommendedName>
</protein>
<comment type="cofactor">
    <cofactor evidence="1">
        <name>heme</name>
        <dbReference type="ChEBI" id="CHEBI:30413"/>
    </cofactor>
</comment>
<evidence type="ECO:0000256" key="6">
    <source>
        <dbReference type="ARBA" id="ARBA00022967"/>
    </source>
</evidence>
<dbReference type="Proteomes" id="UP000887563">
    <property type="component" value="Unplaced"/>
</dbReference>
<keyword evidence="9" id="KW-0813">Transport</keyword>
<dbReference type="GO" id="GO:0009060">
    <property type="term" value="P:aerobic respiration"/>
    <property type="evidence" value="ECO:0007669"/>
    <property type="project" value="InterPro"/>
</dbReference>
<comment type="pathway">
    <text evidence="2 9">Energy metabolism; oxidative phosphorylation.</text>
</comment>
<evidence type="ECO:0000256" key="7">
    <source>
        <dbReference type="ARBA" id="ARBA00022982"/>
    </source>
</evidence>
<evidence type="ECO:0000256" key="8">
    <source>
        <dbReference type="ARBA" id="ARBA00049512"/>
    </source>
</evidence>
<dbReference type="GO" id="GO:0015990">
    <property type="term" value="P:electron transport coupled proton transport"/>
    <property type="evidence" value="ECO:0007669"/>
    <property type="project" value="TreeGrafter"/>
</dbReference>
<sequence length="104" mass="12876">NNNFIWFKIKLKLFNFMNYRFYFYIYCWRLSGLILRNAGLDIFLHDTYYVVAHFHYVLRIGAVFVKSFFYIFFLGVNLTFFPIHFSGLQGQPRKYISYRRDYLF</sequence>
<keyword evidence="9" id="KW-0479">Metal-binding</keyword>
<dbReference type="PROSITE" id="PS50855">
    <property type="entry name" value="COX1"/>
    <property type="match status" value="1"/>
</dbReference>
<dbReference type="InterPro" id="IPR036927">
    <property type="entry name" value="Cyt_c_oxase-like_su1_sf"/>
</dbReference>
<dbReference type="InterPro" id="IPR023616">
    <property type="entry name" value="Cyt_c_oxase-like_su1_dom"/>
</dbReference>
<reference evidence="13" key="1">
    <citation type="submission" date="2022-11" db="UniProtKB">
        <authorList>
            <consortium name="WormBaseParasite"/>
        </authorList>
    </citation>
    <scope>IDENTIFICATION</scope>
</reference>
<evidence type="ECO:0000256" key="9">
    <source>
        <dbReference type="RuleBase" id="RU000369"/>
    </source>
</evidence>
<comment type="similarity">
    <text evidence="3 9">Belongs to the heme-copper respiratory oxidase family.</text>
</comment>
<keyword evidence="9 10" id="KW-0812">Transmembrane</keyword>
<keyword evidence="7 9" id="KW-0249">Electron transport</keyword>
<keyword evidence="9" id="KW-0349">Heme</keyword>
<dbReference type="InterPro" id="IPR000883">
    <property type="entry name" value="Cyt_C_Oxase_1"/>
</dbReference>
<feature type="transmembrane region" description="Helical" evidence="10">
    <location>
        <begin position="56"/>
        <end position="83"/>
    </location>
</feature>
<dbReference type="GO" id="GO:0005743">
    <property type="term" value="C:mitochondrial inner membrane"/>
    <property type="evidence" value="ECO:0007669"/>
    <property type="project" value="UniProtKB-SubCell"/>
</dbReference>
<dbReference type="GO" id="GO:0022904">
    <property type="term" value="P:respiratory electron transport chain"/>
    <property type="evidence" value="ECO:0007669"/>
    <property type="project" value="TreeGrafter"/>
</dbReference>
<keyword evidence="9" id="KW-0408">Iron</keyword>
<dbReference type="WBParaSite" id="Minc3s09173g42990">
    <property type="protein sequence ID" value="Minc3s09173g42990"/>
    <property type="gene ID" value="Minc3s09173g42990"/>
</dbReference>
<evidence type="ECO:0000256" key="3">
    <source>
        <dbReference type="ARBA" id="ARBA00009578"/>
    </source>
</evidence>
<evidence type="ECO:0000313" key="12">
    <source>
        <dbReference type="Proteomes" id="UP000887563"/>
    </source>
</evidence>
<dbReference type="PANTHER" id="PTHR10422">
    <property type="entry name" value="CYTOCHROME C OXIDASE SUBUNIT 1"/>
    <property type="match status" value="1"/>
</dbReference>
<name>A0A914NSS1_MELIC</name>
<evidence type="ECO:0000256" key="4">
    <source>
        <dbReference type="ARBA" id="ARBA00015947"/>
    </source>
</evidence>
<feature type="transmembrane region" description="Helical" evidence="10">
    <location>
        <begin position="21"/>
        <end position="44"/>
    </location>
</feature>
<comment type="catalytic activity">
    <reaction evidence="8">
        <text>4 Fe(II)-[cytochrome c] + O2 + 8 H(+)(in) = 4 Fe(III)-[cytochrome c] + 2 H2O + 4 H(+)(out)</text>
        <dbReference type="Rhea" id="RHEA:11436"/>
        <dbReference type="Rhea" id="RHEA-COMP:10350"/>
        <dbReference type="Rhea" id="RHEA-COMP:14399"/>
        <dbReference type="ChEBI" id="CHEBI:15377"/>
        <dbReference type="ChEBI" id="CHEBI:15378"/>
        <dbReference type="ChEBI" id="CHEBI:15379"/>
        <dbReference type="ChEBI" id="CHEBI:29033"/>
        <dbReference type="ChEBI" id="CHEBI:29034"/>
        <dbReference type="EC" id="7.1.1.9"/>
    </reaction>
    <physiologicalReaction direction="left-to-right" evidence="8">
        <dbReference type="Rhea" id="RHEA:11437"/>
    </physiologicalReaction>
</comment>
<keyword evidence="5 9" id="KW-0679">Respiratory chain</keyword>
<keyword evidence="9" id="KW-0496">Mitochondrion</keyword>
<keyword evidence="9 10" id="KW-0472">Membrane</keyword>